<keyword evidence="1" id="KW-0812">Transmembrane</keyword>
<evidence type="ECO:0000313" key="3">
    <source>
        <dbReference type="Proteomes" id="UP000062317"/>
    </source>
</evidence>
<reference evidence="2 3" key="1">
    <citation type="submission" date="2015-11" db="EMBL/GenBank/DDBJ databases">
        <title>Expanding the genomic diversity of Burkholderia species for the development of highly accurate diagnostics.</title>
        <authorList>
            <person name="Sahl J."/>
            <person name="Keim P."/>
            <person name="Wagner D."/>
        </authorList>
    </citation>
    <scope>NUCLEOTIDE SEQUENCE [LARGE SCALE GENOMIC DNA]</scope>
    <source>
        <strain evidence="2 3">MSMB1301WGS</strain>
    </source>
</reference>
<dbReference type="AlphaFoldDB" id="A0A106DQW8"/>
<protein>
    <submittedName>
        <fullName evidence="2">Uncharacterized protein</fullName>
    </submittedName>
</protein>
<sequence>MYGHNQPTEPRKRRSRSEYWEDVREILAILGILLIFLGGFGSLAVAFGWEWETVGPICLGIVALVGYCAWPRYPR</sequence>
<organism evidence="2 3">
    <name type="scientific">Burkholderia territorii</name>
    <dbReference type="NCBI Taxonomy" id="1503055"/>
    <lineage>
        <taxon>Bacteria</taxon>
        <taxon>Pseudomonadati</taxon>
        <taxon>Pseudomonadota</taxon>
        <taxon>Betaproteobacteria</taxon>
        <taxon>Burkholderiales</taxon>
        <taxon>Burkholderiaceae</taxon>
        <taxon>Burkholderia</taxon>
        <taxon>Burkholderia cepacia complex</taxon>
    </lineage>
</organism>
<proteinExistence type="predicted"/>
<evidence type="ECO:0000313" key="2">
    <source>
        <dbReference type="EMBL" id="KVV40839.1"/>
    </source>
</evidence>
<keyword evidence="3" id="KW-1185">Reference proteome</keyword>
<name>A0A106DQW8_9BURK</name>
<feature type="transmembrane region" description="Helical" evidence="1">
    <location>
        <begin position="26"/>
        <end position="47"/>
    </location>
</feature>
<feature type="transmembrane region" description="Helical" evidence="1">
    <location>
        <begin position="53"/>
        <end position="70"/>
    </location>
</feature>
<gene>
    <name evidence="2" type="ORF">WT27_13000</name>
</gene>
<comment type="caution">
    <text evidence="2">The sequence shown here is derived from an EMBL/GenBank/DDBJ whole genome shotgun (WGS) entry which is preliminary data.</text>
</comment>
<dbReference type="Proteomes" id="UP000062317">
    <property type="component" value="Unassembled WGS sequence"/>
</dbReference>
<keyword evidence="1" id="KW-1133">Transmembrane helix</keyword>
<accession>A0A106DQW8</accession>
<dbReference type="EMBL" id="LPEQ01000113">
    <property type="protein sequence ID" value="KVV40839.1"/>
    <property type="molecule type" value="Genomic_DNA"/>
</dbReference>
<evidence type="ECO:0000256" key="1">
    <source>
        <dbReference type="SAM" id="Phobius"/>
    </source>
</evidence>
<keyword evidence="1" id="KW-0472">Membrane</keyword>